<feature type="compositionally biased region" description="Basic residues" evidence="1">
    <location>
        <begin position="112"/>
        <end position="128"/>
    </location>
</feature>
<dbReference type="InterPro" id="IPR051224">
    <property type="entry name" value="NiCoT_RcnA"/>
</dbReference>
<dbReference type="GO" id="GO:0046583">
    <property type="term" value="F:monoatomic cation efflux transmembrane transporter activity"/>
    <property type="evidence" value="ECO:0007669"/>
    <property type="project" value="TreeGrafter"/>
</dbReference>
<evidence type="ECO:0000256" key="2">
    <source>
        <dbReference type="SAM" id="Phobius"/>
    </source>
</evidence>
<dbReference type="AlphaFoldDB" id="A0AAU8LZR3"/>
<feature type="transmembrane region" description="Helical" evidence="2">
    <location>
        <begin position="269"/>
        <end position="291"/>
    </location>
</feature>
<dbReference type="GO" id="GO:0015099">
    <property type="term" value="F:nickel cation transmembrane transporter activity"/>
    <property type="evidence" value="ECO:0007669"/>
    <property type="project" value="TreeGrafter"/>
</dbReference>
<evidence type="ECO:0000256" key="1">
    <source>
        <dbReference type="SAM" id="MobiDB-lite"/>
    </source>
</evidence>
<dbReference type="GO" id="GO:0005886">
    <property type="term" value="C:plasma membrane"/>
    <property type="evidence" value="ECO:0007669"/>
    <property type="project" value="UniProtKB-SubCell"/>
</dbReference>
<evidence type="ECO:0000259" key="3">
    <source>
        <dbReference type="Pfam" id="PF13386"/>
    </source>
</evidence>
<keyword evidence="2" id="KW-1133">Transmembrane helix</keyword>
<feature type="domain" description="Urease accessory protein UreH-like transmembrane" evidence="3">
    <location>
        <begin position="228"/>
        <end position="323"/>
    </location>
</feature>
<accession>A0AAU8LZR3</accession>
<dbReference type="PANTHER" id="PTHR40659">
    <property type="entry name" value="NICKEL/COBALT EFFLUX SYSTEM RCNA"/>
    <property type="match status" value="1"/>
</dbReference>
<dbReference type="InterPro" id="IPR039447">
    <property type="entry name" value="UreH-like_TM_dom"/>
</dbReference>
<dbReference type="GO" id="GO:0010045">
    <property type="term" value="P:response to nickel cation"/>
    <property type="evidence" value="ECO:0007669"/>
    <property type="project" value="TreeGrafter"/>
</dbReference>
<feature type="compositionally biased region" description="Basic residues" evidence="1">
    <location>
        <begin position="202"/>
        <end position="211"/>
    </location>
</feature>
<feature type="transmembrane region" description="Helical" evidence="2">
    <location>
        <begin position="80"/>
        <end position="97"/>
    </location>
</feature>
<feature type="compositionally biased region" description="Basic and acidic residues" evidence="1">
    <location>
        <begin position="212"/>
        <end position="230"/>
    </location>
</feature>
<gene>
    <name evidence="4" type="ORF">Q3M24_06490</name>
</gene>
<feature type="transmembrane region" description="Helical" evidence="2">
    <location>
        <begin position="238"/>
        <end position="263"/>
    </location>
</feature>
<keyword evidence="2" id="KW-0812">Transmembrane</keyword>
<feature type="compositionally biased region" description="Basic and acidic residues" evidence="1">
    <location>
        <begin position="192"/>
        <end position="201"/>
    </location>
</feature>
<feature type="transmembrane region" description="Helical" evidence="2">
    <location>
        <begin position="311"/>
        <end position="328"/>
    </location>
</feature>
<keyword evidence="2" id="KW-0472">Membrane</keyword>
<dbReference type="EMBL" id="CP159373">
    <property type="protein sequence ID" value="XCN74388.1"/>
    <property type="molecule type" value="Genomic_DNA"/>
</dbReference>
<name>A0AAU8LZR3_9BACT</name>
<evidence type="ECO:0000313" key="4">
    <source>
        <dbReference type="EMBL" id="XCN74388.1"/>
    </source>
</evidence>
<protein>
    <submittedName>
        <fullName evidence="4">Sulfite exporter TauE/SafE family protein</fullName>
    </submittedName>
</protein>
<feature type="compositionally biased region" description="Basic and acidic residues" evidence="1">
    <location>
        <begin position="129"/>
        <end position="161"/>
    </location>
</feature>
<dbReference type="KEGG" id="eaj:Q3M24_06490"/>
<dbReference type="GO" id="GO:0006824">
    <property type="term" value="P:cobalt ion transport"/>
    <property type="evidence" value="ECO:0007669"/>
    <property type="project" value="UniProtKB-KW"/>
</dbReference>
<proteinExistence type="predicted"/>
<sequence>MTNLLMLYSGAATLGALHAFEPGHGKTLIAAYMIGTRGRAWDGMLLGAIVTITHTFSVILLGLVAQILSRTYSEETLHNWLGLVSAGIILAVGLWMLRQRLSGKSGHTHIHLFGKGHSHEHHHPHTHLHTHDGYSHDQHGHSHSHDEHSHDEHEHSHSHQDHHSHKHTHDHDHAHTSDEHEHTHEHHHPHTHDHEHDGYHEHSHHSHHSHGKHDSHNHSEKGHTHHEHASGKKNPWELLMLGISGGIIPCPAAIATLLAAIAAGKIAQGLSVTLFFSLGLGLVMMSIGVILSQAGRLTGKISENLDFARRMGLVSALLIIGIGSYTMFHSVKSIWF</sequence>
<dbReference type="PANTHER" id="PTHR40659:SF1">
    <property type="entry name" value="NICKEL_COBALT EFFLUX SYSTEM RCNA"/>
    <property type="match status" value="1"/>
</dbReference>
<dbReference type="GO" id="GO:0032025">
    <property type="term" value="P:response to cobalt ion"/>
    <property type="evidence" value="ECO:0007669"/>
    <property type="project" value="TreeGrafter"/>
</dbReference>
<feature type="region of interest" description="Disordered" evidence="1">
    <location>
        <begin position="112"/>
        <end position="231"/>
    </location>
</feature>
<reference evidence="4" key="1">
    <citation type="journal article" date="2024" name="Syst. Appl. Microbiol.">
        <title>First single-strain enrichments of Electrothrix cable bacteria, description of E. aestuarii sp. nov. and E. rattekaaiensis sp. nov., and proposal of a cable bacteria taxonomy following the rules of the SeqCode.</title>
        <authorList>
            <person name="Plum-Jensen L.E."/>
            <person name="Schramm A."/>
            <person name="Marshall I.P.G."/>
        </authorList>
    </citation>
    <scope>NUCLEOTIDE SEQUENCE</scope>
    <source>
        <strain evidence="4">Rat1</strain>
    </source>
</reference>
<organism evidence="4">
    <name type="scientific">Candidatus Electrothrix aestuarii</name>
    <dbReference type="NCBI Taxonomy" id="3062594"/>
    <lineage>
        <taxon>Bacteria</taxon>
        <taxon>Pseudomonadati</taxon>
        <taxon>Thermodesulfobacteriota</taxon>
        <taxon>Desulfobulbia</taxon>
        <taxon>Desulfobulbales</taxon>
        <taxon>Desulfobulbaceae</taxon>
        <taxon>Candidatus Electrothrix</taxon>
    </lineage>
</organism>
<dbReference type="Pfam" id="PF13386">
    <property type="entry name" value="DsbD_2"/>
    <property type="match status" value="1"/>
</dbReference>
<feature type="compositionally biased region" description="Basic and acidic residues" evidence="1">
    <location>
        <begin position="169"/>
        <end position="184"/>
    </location>
</feature>
<reference evidence="4" key="2">
    <citation type="submission" date="2024-06" db="EMBL/GenBank/DDBJ databases">
        <authorList>
            <person name="Plum-Jensen L.E."/>
            <person name="Schramm A."/>
            <person name="Marshall I.P.G."/>
        </authorList>
    </citation>
    <scope>NUCLEOTIDE SEQUENCE</scope>
    <source>
        <strain evidence="4">Rat1</strain>
    </source>
</reference>
<feature type="transmembrane region" description="Helical" evidence="2">
    <location>
        <begin position="43"/>
        <end position="68"/>
    </location>
</feature>